<dbReference type="InterPro" id="IPR002937">
    <property type="entry name" value="Amino_oxidase"/>
</dbReference>
<dbReference type="OrthoDB" id="8845488at2"/>
<dbReference type="STRING" id="1391654.AKJ09_09686"/>
<dbReference type="RefSeq" id="WP_146653854.1">
    <property type="nucleotide sequence ID" value="NZ_CP012333.1"/>
</dbReference>
<accession>A0A0K1QBB4</accession>
<reference evidence="3 4" key="1">
    <citation type="submission" date="2015-08" db="EMBL/GenBank/DDBJ databases">
        <authorList>
            <person name="Babu N.S."/>
            <person name="Beckwith C.J."/>
            <person name="Beseler K.G."/>
            <person name="Brison A."/>
            <person name="Carone J.V."/>
            <person name="Caskin T.P."/>
            <person name="Diamond M."/>
            <person name="Durham M.E."/>
            <person name="Foxe J.M."/>
            <person name="Go M."/>
            <person name="Henderson B.A."/>
            <person name="Jones I.B."/>
            <person name="McGettigan J.A."/>
            <person name="Micheletti S.J."/>
            <person name="Nasrallah M.E."/>
            <person name="Ortiz D."/>
            <person name="Piller C.R."/>
            <person name="Privatt S.R."/>
            <person name="Schneider S.L."/>
            <person name="Sharp S."/>
            <person name="Smith T.C."/>
            <person name="Stanton J.D."/>
            <person name="Ullery H.E."/>
            <person name="Wilson R.J."/>
            <person name="Serrano M.G."/>
            <person name="Buck G."/>
            <person name="Lee V."/>
            <person name="Wang Y."/>
            <person name="Carvalho R."/>
            <person name="Voegtly L."/>
            <person name="Shi R."/>
            <person name="Duckworth R."/>
            <person name="Johnson A."/>
            <person name="Loviza R."/>
            <person name="Walstead R."/>
            <person name="Shah Z."/>
            <person name="Kiflezghi M."/>
            <person name="Wade K."/>
            <person name="Ball S.L."/>
            <person name="Bradley K.W."/>
            <person name="Asai D.J."/>
            <person name="Bowman C.A."/>
            <person name="Russell D.A."/>
            <person name="Pope W.H."/>
            <person name="Jacobs-Sera D."/>
            <person name="Hendrix R.W."/>
            <person name="Hatfull G.F."/>
        </authorList>
    </citation>
    <scope>NUCLEOTIDE SEQUENCE [LARGE SCALE GENOMIC DNA]</scope>
    <source>
        <strain evidence="3 4">DSM 27648</strain>
    </source>
</reference>
<dbReference type="KEGG" id="llu:AKJ09_09686"/>
<dbReference type="InterPro" id="IPR036188">
    <property type="entry name" value="FAD/NAD-bd_sf"/>
</dbReference>
<dbReference type="Pfam" id="PF01593">
    <property type="entry name" value="Amino_oxidase"/>
    <property type="match status" value="1"/>
</dbReference>
<gene>
    <name evidence="3" type="ORF">AKJ09_09686</name>
</gene>
<evidence type="ECO:0000313" key="3">
    <source>
        <dbReference type="EMBL" id="AKV03023.1"/>
    </source>
</evidence>
<evidence type="ECO:0000259" key="2">
    <source>
        <dbReference type="Pfam" id="PF01593"/>
    </source>
</evidence>
<protein>
    <submittedName>
        <fullName evidence="3">Phytoene desaturase</fullName>
    </submittedName>
</protein>
<dbReference type="PANTHER" id="PTHR42923:SF46">
    <property type="entry name" value="AMINE OXIDASE"/>
    <property type="match status" value="1"/>
</dbReference>
<evidence type="ECO:0000256" key="1">
    <source>
        <dbReference type="SAM" id="MobiDB-lite"/>
    </source>
</evidence>
<name>A0A0K1QBB4_9BACT</name>
<evidence type="ECO:0000313" key="4">
    <source>
        <dbReference type="Proteomes" id="UP000064967"/>
    </source>
</evidence>
<feature type="compositionally biased region" description="Pro residues" evidence="1">
    <location>
        <begin position="544"/>
        <end position="555"/>
    </location>
</feature>
<sequence length="581" mass="64366">MPKRIVVLGGGIGGMTAAHELASRGFEVDVYEETSDVGGKAKSQFLEGTGTGGRENLPGEHGFRFFPSFYRHVIDTMQRIPVEKGTVADRLRESQEMGMAEKSGIFVFDRHPPEDVGEFVKLTNTVDKFFTRTEVSERDMARFSYFMLRFLASCDERREADFEQVSFWDFVEGDSYEPKFQKYIKTPRFMVAMDPRHGSARTIGTKACQILLDFVRNGTRTDAVLDGPTSERWLRPWRTHLESLGVRFHYGDAVTELLLDGKRLKGARIGTEVVTGDHYVLALPLDRVQAVISDALAGADPDFAGIRRLANATSWMCGAQFFLKTDPKICHGHVAFPDSYWALSSVSQGQFWSNEVAARYGDGSVGDILSVDISDWDTVAPRLGKAARDCTYDEILEEVWMQLTDGLGSRLSRDNLVRAHLDYNVSFDTGRPINRTPLLVHPPGSWWNRPGAVPDIENVVIASDYVKTNTDLASMEGANEAARRAVNGILAREDSAAQPCDVYQMDEDAGPFMDAMKKLDRLRFLAQTPHVFLDPAGAGGGGPRPGPGSNPPPPSSGGGFFPETFEDIKSIERRVRGLLGF</sequence>
<dbReference type="InterPro" id="IPR050464">
    <property type="entry name" value="Zeta_carotene_desat/Oxidored"/>
</dbReference>
<organism evidence="3 4">
    <name type="scientific">Labilithrix luteola</name>
    <dbReference type="NCBI Taxonomy" id="1391654"/>
    <lineage>
        <taxon>Bacteria</taxon>
        <taxon>Pseudomonadati</taxon>
        <taxon>Myxococcota</taxon>
        <taxon>Polyangia</taxon>
        <taxon>Polyangiales</taxon>
        <taxon>Labilitrichaceae</taxon>
        <taxon>Labilithrix</taxon>
    </lineage>
</organism>
<dbReference type="PATRIC" id="fig|1391654.3.peg.9808"/>
<dbReference type="Gene3D" id="3.50.50.60">
    <property type="entry name" value="FAD/NAD(P)-binding domain"/>
    <property type="match status" value="1"/>
</dbReference>
<dbReference type="PANTHER" id="PTHR42923">
    <property type="entry name" value="PROTOPORPHYRINOGEN OXIDASE"/>
    <property type="match status" value="1"/>
</dbReference>
<dbReference type="EMBL" id="CP012333">
    <property type="protein sequence ID" value="AKV03023.1"/>
    <property type="molecule type" value="Genomic_DNA"/>
</dbReference>
<dbReference type="AlphaFoldDB" id="A0A0K1QBB4"/>
<dbReference type="GO" id="GO:0016491">
    <property type="term" value="F:oxidoreductase activity"/>
    <property type="evidence" value="ECO:0007669"/>
    <property type="project" value="InterPro"/>
</dbReference>
<dbReference type="SUPFAM" id="SSF51905">
    <property type="entry name" value="FAD/NAD(P)-binding domain"/>
    <property type="match status" value="1"/>
</dbReference>
<keyword evidence="4" id="KW-1185">Reference proteome</keyword>
<proteinExistence type="predicted"/>
<feature type="domain" description="Amine oxidase" evidence="2">
    <location>
        <begin position="12"/>
        <end position="490"/>
    </location>
</feature>
<feature type="region of interest" description="Disordered" evidence="1">
    <location>
        <begin position="533"/>
        <end position="564"/>
    </location>
</feature>
<dbReference type="Proteomes" id="UP000064967">
    <property type="component" value="Chromosome"/>
</dbReference>